<evidence type="ECO:0000313" key="7">
    <source>
        <dbReference type="Proteomes" id="UP000315711"/>
    </source>
</evidence>
<dbReference type="GO" id="GO:0016020">
    <property type="term" value="C:membrane"/>
    <property type="evidence" value="ECO:0007669"/>
    <property type="project" value="UniProtKB-SubCell"/>
</dbReference>
<dbReference type="Pfam" id="PF04172">
    <property type="entry name" value="LrgB"/>
    <property type="match status" value="1"/>
</dbReference>
<proteinExistence type="predicted"/>
<evidence type="ECO:0000313" key="6">
    <source>
        <dbReference type="EMBL" id="TWI55261.1"/>
    </source>
</evidence>
<feature type="transmembrane region" description="Helical" evidence="5">
    <location>
        <begin position="145"/>
        <end position="168"/>
    </location>
</feature>
<dbReference type="OrthoDB" id="9811701at2"/>
<comment type="subcellular location">
    <subcellularLocation>
        <location evidence="1">Membrane</location>
        <topology evidence="1">Multi-pass membrane protein</topology>
    </subcellularLocation>
</comment>
<dbReference type="InterPro" id="IPR007300">
    <property type="entry name" value="CidB/LrgB"/>
</dbReference>
<dbReference type="AlphaFoldDB" id="A0A562QEU8"/>
<dbReference type="EMBL" id="VLKZ01000007">
    <property type="protein sequence ID" value="TWI55261.1"/>
    <property type="molecule type" value="Genomic_DNA"/>
</dbReference>
<dbReference type="RefSeq" id="WP_144451054.1">
    <property type="nucleotide sequence ID" value="NZ_VLKZ01000007.1"/>
</dbReference>
<feature type="transmembrane region" description="Helical" evidence="5">
    <location>
        <begin position="203"/>
        <end position="227"/>
    </location>
</feature>
<evidence type="ECO:0000256" key="1">
    <source>
        <dbReference type="ARBA" id="ARBA00004141"/>
    </source>
</evidence>
<evidence type="ECO:0000256" key="2">
    <source>
        <dbReference type="ARBA" id="ARBA00022692"/>
    </source>
</evidence>
<keyword evidence="7" id="KW-1185">Reference proteome</keyword>
<feature type="transmembrane region" description="Helical" evidence="5">
    <location>
        <begin position="62"/>
        <end position="79"/>
    </location>
</feature>
<evidence type="ECO:0000256" key="4">
    <source>
        <dbReference type="ARBA" id="ARBA00023136"/>
    </source>
</evidence>
<feature type="transmembrane region" description="Helical" evidence="5">
    <location>
        <begin position="91"/>
        <end position="111"/>
    </location>
</feature>
<dbReference type="Proteomes" id="UP000315711">
    <property type="component" value="Unassembled WGS sequence"/>
</dbReference>
<dbReference type="PANTHER" id="PTHR30249:SF0">
    <property type="entry name" value="PLASTIDAL GLYCOLATE_GLYCERATE TRANSLOCATOR 1, CHLOROPLASTIC"/>
    <property type="match status" value="1"/>
</dbReference>
<evidence type="ECO:0000256" key="3">
    <source>
        <dbReference type="ARBA" id="ARBA00022989"/>
    </source>
</evidence>
<keyword evidence="3 5" id="KW-1133">Transmembrane helix</keyword>
<reference evidence="6 7" key="1">
    <citation type="journal article" date="2015" name="Stand. Genomic Sci.">
        <title>Genomic Encyclopedia of Bacterial and Archaeal Type Strains, Phase III: the genomes of soil and plant-associated and newly described type strains.</title>
        <authorList>
            <person name="Whitman W.B."/>
            <person name="Woyke T."/>
            <person name="Klenk H.P."/>
            <person name="Zhou Y."/>
            <person name="Lilburn T.G."/>
            <person name="Beck B.J."/>
            <person name="De Vos P."/>
            <person name="Vandamme P."/>
            <person name="Eisen J.A."/>
            <person name="Garrity G."/>
            <person name="Hugenholtz P."/>
            <person name="Kyrpides N.C."/>
        </authorList>
    </citation>
    <scope>NUCLEOTIDE SEQUENCE [LARGE SCALE GENOMIC DNA]</scope>
    <source>
        <strain evidence="6 7">CGMCC 1.10116</strain>
    </source>
</reference>
<gene>
    <name evidence="6" type="ORF">IQ10_02808</name>
</gene>
<accession>A0A562QEU8</accession>
<feature type="transmembrane region" description="Helical" evidence="5">
    <location>
        <begin position="31"/>
        <end position="50"/>
    </location>
</feature>
<dbReference type="GO" id="GO:0016787">
    <property type="term" value="F:hydrolase activity"/>
    <property type="evidence" value="ECO:0007669"/>
    <property type="project" value="UniProtKB-KW"/>
</dbReference>
<protein>
    <submittedName>
        <fullName evidence="6">Putative effector of murein hydrolase</fullName>
    </submittedName>
</protein>
<keyword evidence="2 5" id="KW-0812">Transmembrane</keyword>
<comment type="caution">
    <text evidence="6">The sequence shown here is derived from an EMBL/GenBank/DDBJ whole genome shotgun (WGS) entry which is preliminary data.</text>
</comment>
<keyword evidence="4 5" id="KW-0472">Membrane</keyword>
<sequence length="228" mass="24068">MIIMSTLLSILITIGVYALSRVAGGKYPSPFTTPVFFSTTIIILLLLATGTPYERYEPAKDIITYLLGPATVALAVPLYKKRKIIMKYSITAGIGLFLGSISTILSVIWIAKAFELTDTIIASISVKSATVPIAVEVSEMIYGDVSLSAIFVVATGIIVGMVGPWFLTLTKITDPLSRGLSMGTIAHGQGTAEIAREGQLQGAMAGIAMGLAAILTSVIVPIVVLYLL</sequence>
<evidence type="ECO:0000256" key="5">
    <source>
        <dbReference type="SAM" id="Phobius"/>
    </source>
</evidence>
<name>A0A562QEU8_9BACI</name>
<keyword evidence="6" id="KW-0378">Hydrolase</keyword>
<feature type="transmembrane region" description="Helical" evidence="5">
    <location>
        <begin position="6"/>
        <end position="24"/>
    </location>
</feature>
<dbReference type="PANTHER" id="PTHR30249">
    <property type="entry name" value="PUTATIVE SEROTONIN TRANSPORTER"/>
    <property type="match status" value="1"/>
</dbReference>
<organism evidence="6 7">
    <name type="scientific">Halalkalibacter nanhaiisediminis</name>
    <dbReference type="NCBI Taxonomy" id="688079"/>
    <lineage>
        <taxon>Bacteria</taxon>
        <taxon>Bacillati</taxon>
        <taxon>Bacillota</taxon>
        <taxon>Bacilli</taxon>
        <taxon>Bacillales</taxon>
        <taxon>Bacillaceae</taxon>
        <taxon>Halalkalibacter</taxon>
    </lineage>
</organism>